<dbReference type="InterPro" id="IPR013627">
    <property type="entry name" value="Pol_alpha_B_N"/>
</dbReference>
<keyword evidence="11" id="KW-1185">Reference proteome</keyword>
<dbReference type="WBParaSite" id="BPAG_0000097601-mRNA-1">
    <property type="protein sequence ID" value="BPAG_0000097601-mRNA-1"/>
    <property type="gene ID" value="BPAG_0000097601"/>
</dbReference>
<evidence type="ECO:0000313" key="10">
    <source>
        <dbReference type="EMBL" id="VDN82163.1"/>
    </source>
</evidence>
<reference evidence="10 11" key="2">
    <citation type="submission" date="2018-11" db="EMBL/GenBank/DDBJ databases">
        <authorList>
            <consortium name="Pathogen Informatics"/>
        </authorList>
    </citation>
    <scope>NUCLEOTIDE SEQUENCE [LARGE SCALE GENOMIC DNA]</scope>
</reference>
<dbReference type="InterPro" id="IPR043034">
    <property type="entry name" value="DNA_pol_alpha_B_N_sf"/>
</dbReference>
<keyword evidence="5 6" id="KW-0539">Nucleus</keyword>
<dbReference type="PANTHER" id="PTHR23061:SF12">
    <property type="entry name" value="DNA POLYMERASE ALPHA SUBUNIT B"/>
    <property type="match status" value="1"/>
</dbReference>
<protein>
    <recommendedName>
        <fullName evidence="3 6">DNA polymerase alpha subunit B</fullName>
    </recommendedName>
</protein>
<dbReference type="EMBL" id="UZAD01000060">
    <property type="protein sequence ID" value="VDN82163.1"/>
    <property type="molecule type" value="Genomic_DNA"/>
</dbReference>
<dbReference type="Proteomes" id="UP000278627">
    <property type="component" value="Unassembled WGS sequence"/>
</dbReference>
<dbReference type="AlphaFoldDB" id="A0A0N4SYY8"/>
<dbReference type="STRING" id="6280.A0A0N4SYY8"/>
<feature type="domain" description="DNA polymerase alpha/delta/epsilon subunit B" evidence="8">
    <location>
        <begin position="362"/>
        <end position="571"/>
    </location>
</feature>
<evidence type="ECO:0000259" key="9">
    <source>
        <dbReference type="Pfam" id="PF08418"/>
    </source>
</evidence>
<comment type="similarity">
    <text evidence="2 6">Belongs to the DNA polymerase alpha subunit B family.</text>
</comment>
<keyword evidence="4 6" id="KW-0235">DNA replication</keyword>
<dbReference type="GO" id="GO:0006270">
    <property type="term" value="P:DNA replication initiation"/>
    <property type="evidence" value="ECO:0007669"/>
    <property type="project" value="TreeGrafter"/>
</dbReference>
<dbReference type="Gene3D" id="3.60.21.60">
    <property type="match status" value="2"/>
</dbReference>
<dbReference type="InterPro" id="IPR007185">
    <property type="entry name" value="DNA_pol_a/d/e_bsu"/>
</dbReference>
<dbReference type="Gene3D" id="1.10.8.530">
    <property type="entry name" value="DNA polymerase alpha-primase, subunit B, N-terminal domain"/>
    <property type="match status" value="1"/>
</dbReference>
<dbReference type="PIRSF" id="PIRSF018300">
    <property type="entry name" value="DNA_pol_alph_2"/>
    <property type="match status" value="1"/>
</dbReference>
<evidence type="ECO:0000256" key="2">
    <source>
        <dbReference type="ARBA" id="ARBA00007299"/>
    </source>
</evidence>
<dbReference type="InterPro" id="IPR016722">
    <property type="entry name" value="DNA_pol_alpha_bsu"/>
</dbReference>
<organism evidence="12">
    <name type="scientific">Brugia pahangi</name>
    <name type="common">Filarial nematode worm</name>
    <dbReference type="NCBI Taxonomy" id="6280"/>
    <lineage>
        <taxon>Eukaryota</taxon>
        <taxon>Metazoa</taxon>
        <taxon>Ecdysozoa</taxon>
        <taxon>Nematoda</taxon>
        <taxon>Chromadorea</taxon>
        <taxon>Rhabditida</taxon>
        <taxon>Spirurina</taxon>
        <taxon>Spiruromorpha</taxon>
        <taxon>Filarioidea</taxon>
        <taxon>Onchocercidae</taxon>
        <taxon>Brugia</taxon>
    </lineage>
</organism>
<keyword evidence="7" id="KW-0812">Transmembrane</keyword>
<evidence type="ECO:0000259" key="8">
    <source>
        <dbReference type="Pfam" id="PF04042"/>
    </source>
</evidence>
<comment type="subcellular location">
    <subcellularLocation>
        <location evidence="1 6">Nucleus</location>
    </subcellularLocation>
</comment>
<keyword evidence="7" id="KW-0472">Membrane</keyword>
<evidence type="ECO:0000256" key="1">
    <source>
        <dbReference type="ARBA" id="ARBA00004123"/>
    </source>
</evidence>
<sequence>MDDIAESYGCMTANWLSEQLADFMYTFEDDPDGVFVAKANDLSKQYCKNGEDFISELIAFATNQKETHVNLSILDNFEQLVLQRAVQNFKNESFSISNMKIAFNQHNKNSWLDESSIADSCSTIANFSNDVFTLPKKYLAFTPIRKSVSDAAYQNRKNPGKVVVEFAGKNFTAKINNRTKDSNECKVVVEKLYTDDYKNLLQYGAEKDLEQVEALVTRVQNLCDIIKEENATLIDDEQIDSLSLIRNIYSGFIVNTTEDPLDASNCSLQCIDQNAAVINLDLSNLKAYSLFSGKLWDKFILFHYQLYTFLVHLIVSYFLLLRIVSLHGAFVGDNFFPDEIFEPKEPSIASLNKQSNIDLLHVWCACGPFTSSKTLSYEQLCDLMELVKKERPNILILIGPFIDRTSPVVKSPQCCYTYEDLMNMLLAKIDEVLLGTDVQVLIVPNGKKDAAIRPSFPTPPFRSLKQRKQQLSKNILLLPDPAIVRIAGIEFAVTASEIIQHLGRDEIGHSDSCEDHDRMSRLVRDLFRQRSLYPLYPAAHDITYRLRQAIERTSLSAIPHVTIMPSVLAPTVKVVAGSVFVNTNALVRGSSGTFMKLKIDLKQIDLTKENSQTSVADFCEVQIVQL</sequence>
<name>A0A0N4SYY8_BRUPA</name>
<evidence type="ECO:0000256" key="3">
    <source>
        <dbReference type="ARBA" id="ARBA00018596"/>
    </source>
</evidence>
<evidence type="ECO:0000313" key="11">
    <source>
        <dbReference type="Proteomes" id="UP000278627"/>
    </source>
</evidence>
<comment type="function">
    <text evidence="6">Accessory subunit of the DNA polymerase alpha complex (also known as the alpha DNA polymerase-primase complex) which plays an essential role in the initiation of DNA synthesis.</text>
</comment>
<dbReference type="Pfam" id="PF04042">
    <property type="entry name" value="DNA_pol_E_B"/>
    <property type="match status" value="1"/>
</dbReference>
<gene>
    <name evidence="10" type="ORF">BPAG_LOCUS977</name>
</gene>
<evidence type="ECO:0000256" key="5">
    <source>
        <dbReference type="ARBA" id="ARBA00023242"/>
    </source>
</evidence>
<dbReference type="PANTHER" id="PTHR23061">
    <property type="entry name" value="DNA POLYMERASE 2 ALPHA 70 KDA SUBUNIT"/>
    <property type="match status" value="1"/>
</dbReference>
<proteinExistence type="inferred from homology"/>
<dbReference type="GO" id="GO:0005658">
    <property type="term" value="C:alpha DNA polymerase:primase complex"/>
    <property type="evidence" value="ECO:0007669"/>
    <property type="project" value="TreeGrafter"/>
</dbReference>
<evidence type="ECO:0000256" key="4">
    <source>
        <dbReference type="ARBA" id="ARBA00022705"/>
    </source>
</evidence>
<evidence type="ECO:0000313" key="12">
    <source>
        <dbReference type="WBParaSite" id="BPAG_0000097601-mRNA-1"/>
    </source>
</evidence>
<accession>A0A0N4SYY8</accession>
<keyword evidence="7" id="KW-1133">Transmembrane helix</keyword>
<feature type="domain" description="DNA polymerase alpha subunit B N-terminal" evidence="9">
    <location>
        <begin position="18"/>
        <end position="84"/>
    </location>
</feature>
<evidence type="ECO:0000256" key="6">
    <source>
        <dbReference type="PIRNR" id="PIRNR018300"/>
    </source>
</evidence>
<reference evidence="12" key="1">
    <citation type="submission" date="2016-04" db="UniProtKB">
        <authorList>
            <consortium name="WormBaseParasite"/>
        </authorList>
    </citation>
    <scope>IDENTIFICATION</scope>
</reference>
<evidence type="ECO:0000256" key="7">
    <source>
        <dbReference type="SAM" id="Phobius"/>
    </source>
</evidence>
<feature type="transmembrane region" description="Helical" evidence="7">
    <location>
        <begin position="299"/>
        <end position="320"/>
    </location>
</feature>
<dbReference type="GO" id="GO:0003677">
    <property type="term" value="F:DNA binding"/>
    <property type="evidence" value="ECO:0007669"/>
    <property type="project" value="InterPro"/>
</dbReference>
<dbReference type="Pfam" id="PF08418">
    <property type="entry name" value="Pol_alpha_B_N"/>
    <property type="match status" value="1"/>
</dbReference>